<reference evidence="3" key="2">
    <citation type="submission" date="2019-07" db="EMBL/GenBank/DDBJ databases">
        <authorList>
            <person name="Whitman W."/>
            <person name="Huntemann M."/>
            <person name="Clum A."/>
            <person name="Pillay M."/>
            <person name="Palaniappan K."/>
            <person name="Varghese N."/>
            <person name="Mikhailova N."/>
            <person name="Stamatis D."/>
            <person name="Reddy T."/>
            <person name="Daum C."/>
            <person name="Shapiro N."/>
            <person name="Ivanova N."/>
            <person name="Kyrpides N."/>
            <person name="Woyke T."/>
        </authorList>
    </citation>
    <scope>NUCLEOTIDE SEQUENCE</scope>
    <source>
        <strain evidence="3">CGMCC 1.10685</strain>
    </source>
</reference>
<accession>A0A562Q1N6</accession>
<feature type="domain" description="Pvc16 N-terminal" evidence="1">
    <location>
        <begin position="10"/>
        <end position="199"/>
    </location>
</feature>
<dbReference type="AlphaFoldDB" id="A0A562Q1N6"/>
<evidence type="ECO:0000313" key="3">
    <source>
        <dbReference type="EMBL" id="TWI50236.1"/>
    </source>
</evidence>
<gene>
    <name evidence="2" type="ORF">GO485_03655</name>
    <name evidence="3" type="ORF">IP92_01465</name>
</gene>
<dbReference type="RefSeq" id="WP_145873861.1">
    <property type="nucleotide sequence ID" value="NZ_CP046904.1"/>
</dbReference>
<name>A0A562Q1N6_9BURK</name>
<dbReference type="Proteomes" id="UP000315112">
    <property type="component" value="Unassembled WGS sequence"/>
</dbReference>
<dbReference type="EMBL" id="CP046904">
    <property type="protein sequence ID" value="QGZ38232.1"/>
    <property type="molecule type" value="Genomic_DNA"/>
</dbReference>
<evidence type="ECO:0000259" key="1">
    <source>
        <dbReference type="Pfam" id="PF14065"/>
    </source>
</evidence>
<sequence length="427" mass="45746">MSNTLAIAATTATLRKVLLQRIGDLDATLKSDLTVTTQPLDLVHQARKDTTPPQLNIFLYHTALNAGWRNTDLPDRSRPGERGIPPLALNLYYMITAYATNNNDDKDGDESSHRVLCAAMSVLHDYPVLSRADIEAALDGNDLARQLERVRVTPQPLSVDEIYKLWTAYQAPYRISAAYEATVTLVDSRLTQQAAPPVLKRGKEDRGVFSMLGAAPRIDAVRIPGRQNAARLGEEVLLLGEHLSAAGAVVRFDGMRFPARIELPPVAGDTPGQLAVRLPASGPAPADPDAYVRWAPGFYALSLVQTVPDGPALASNQVGFALAPVITVAPLTVAAGPFTLTVTCAPQLRDGQQVRLIFGDRQAAPASFTQGADSSAPSTLTFDLDVADSGTYLVRLRVDGVDSVAVVYTGTPPVPGFDPQQQVTVQP</sequence>
<proteinExistence type="predicted"/>
<dbReference type="Pfam" id="PF14065">
    <property type="entry name" value="Pvc16_N"/>
    <property type="match status" value="1"/>
</dbReference>
<evidence type="ECO:0000313" key="5">
    <source>
        <dbReference type="Proteomes" id="UP000437862"/>
    </source>
</evidence>
<dbReference type="EMBL" id="VLKW01000002">
    <property type="protein sequence ID" value="TWI50236.1"/>
    <property type="molecule type" value="Genomic_DNA"/>
</dbReference>
<dbReference type="OrthoDB" id="527247at2"/>
<reference evidence="3 4" key="1">
    <citation type="journal article" date="2015" name="Stand. Genomic Sci.">
        <title>Genomic Encyclopedia of Bacterial and Archaeal Type Strains, Phase III: the genomes of soil and plant-associated and newly described type strains.</title>
        <authorList>
            <person name="Whitman W.B."/>
            <person name="Woyke T."/>
            <person name="Klenk H.P."/>
            <person name="Zhou Y."/>
            <person name="Lilburn T.G."/>
            <person name="Beck B.J."/>
            <person name="De Vos P."/>
            <person name="Vandamme P."/>
            <person name="Eisen J.A."/>
            <person name="Garrity G."/>
            <person name="Hugenholtz P."/>
            <person name="Kyrpides N.C."/>
        </authorList>
    </citation>
    <scope>NUCLEOTIDE SEQUENCE [LARGE SCALE GENOMIC DNA]</scope>
    <source>
        <strain evidence="3 4">CGMCC 1.10685</strain>
    </source>
</reference>
<dbReference type="InterPro" id="IPR025351">
    <property type="entry name" value="Pvc16_N"/>
</dbReference>
<evidence type="ECO:0000313" key="2">
    <source>
        <dbReference type="EMBL" id="QGZ38232.1"/>
    </source>
</evidence>
<organism evidence="3 4">
    <name type="scientific">Pseudoduganella flava</name>
    <dbReference type="NCBI Taxonomy" id="871742"/>
    <lineage>
        <taxon>Bacteria</taxon>
        <taxon>Pseudomonadati</taxon>
        <taxon>Pseudomonadota</taxon>
        <taxon>Betaproteobacteria</taxon>
        <taxon>Burkholderiales</taxon>
        <taxon>Oxalobacteraceae</taxon>
        <taxon>Telluria group</taxon>
        <taxon>Pseudoduganella</taxon>
    </lineage>
</organism>
<dbReference type="Proteomes" id="UP000437862">
    <property type="component" value="Chromosome"/>
</dbReference>
<keyword evidence="5" id="KW-1185">Reference proteome</keyword>
<protein>
    <submittedName>
        <fullName evidence="2">DUF4255 domain-containing protein</fullName>
    </submittedName>
    <submittedName>
        <fullName evidence="3">Uncharacterized protein DUF4255</fullName>
    </submittedName>
</protein>
<evidence type="ECO:0000313" key="4">
    <source>
        <dbReference type="Proteomes" id="UP000315112"/>
    </source>
</evidence>
<reference evidence="2 5" key="3">
    <citation type="submission" date="2019-12" db="EMBL/GenBank/DDBJ databases">
        <title>Draft Genome Sequences of Six Type Strains of the Genus Massilia.</title>
        <authorList>
            <person name="Miess H."/>
            <person name="Frediansyah A."/>
            <person name="Goeker M."/>
            <person name="Gross H."/>
        </authorList>
    </citation>
    <scope>NUCLEOTIDE SEQUENCE [LARGE SCALE GENOMIC DNA]</scope>
    <source>
        <strain evidence="2 5">DSM 26639</strain>
    </source>
</reference>